<reference evidence="3" key="1">
    <citation type="submission" date="2017-02" db="UniProtKB">
        <authorList>
            <consortium name="WormBaseParasite"/>
        </authorList>
    </citation>
    <scope>IDENTIFICATION</scope>
</reference>
<evidence type="ECO:0000313" key="3">
    <source>
        <dbReference type="WBParaSite" id="SPAL_0000437800.1"/>
    </source>
</evidence>
<proteinExistence type="predicted"/>
<protein>
    <submittedName>
        <fullName evidence="3">Uncharacterized protein</fullName>
    </submittedName>
</protein>
<feature type="chain" id="PRO_5005894153" evidence="1">
    <location>
        <begin position="17"/>
        <end position="306"/>
    </location>
</feature>
<keyword evidence="1" id="KW-0732">Signal</keyword>
<organism evidence="2 3">
    <name type="scientific">Strongyloides papillosus</name>
    <name type="common">Intestinal threadworm</name>
    <dbReference type="NCBI Taxonomy" id="174720"/>
    <lineage>
        <taxon>Eukaryota</taxon>
        <taxon>Metazoa</taxon>
        <taxon>Ecdysozoa</taxon>
        <taxon>Nematoda</taxon>
        <taxon>Chromadorea</taxon>
        <taxon>Rhabditida</taxon>
        <taxon>Tylenchina</taxon>
        <taxon>Panagrolaimomorpha</taxon>
        <taxon>Strongyloidoidea</taxon>
        <taxon>Strongyloididae</taxon>
        <taxon>Strongyloides</taxon>
    </lineage>
</organism>
<dbReference type="AlphaFoldDB" id="A0A0N5BEF2"/>
<dbReference type="Proteomes" id="UP000046392">
    <property type="component" value="Unplaced"/>
</dbReference>
<name>A0A0N5BEF2_STREA</name>
<keyword evidence="2" id="KW-1185">Reference proteome</keyword>
<evidence type="ECO:0000313" key="2">
    <source>
        <dbReference type="Proteomes" id="UP000046392"/>
    </source>
</evidence>
<dbReference type="WBParaSite" id="SPAL_0000437800.1">
    <property type="protein sequence ID" value="SPAL_0000437800.1"/>
    <property type="gene ID" value="SPAL_0000437800"/>
</dbReference>
<evidence type="ECO:0000256" key="1">
    <source>
        <dbReference type="SAM" id="SignalP"/>
    </source>
</evidence>
<feature type="signal peptide" evidence="1">
    <location>
        <begin position="1"/>
        <end position="16"/>
    </location>
</feature>
<accession>A0A0N5BEF2</accession>
<sequence>MLKFILFLFFVPLTRTIHSNNNLKPYGNYNSNGQYPCVICRSPGVENYPELFLLPKNQIMNLPLLDNCDNPSSLPNASFFVNCDKYCTNIAIECPDSTTCTNKYLYIRGCQNILTQNIQPSITDNDLDKNNQYCEYDNNFLAFKSNGNPVNLEYIASLCLSNIQDPNDKTPCNDYLSNGSKYSITQLKNSCNVLRPSGNFGCYKCQEEERNCHTGSDGSQAYCFKRYMKVGDNKYYVAKGSSNVNPYFTNSSCYDDSTSYSLSPFINVQARSGVCFCSDRNYCNSSDNIKNTFLQVTIFIIFSLLF</sequence>